<dbReference type="Gene3D" id="1.10.287.130">
    <property type="match status" value="1"/>
</dbReference>
<keyword evidence="4" id="KW-0597">Phosphoprotein</keyword>
<keyword evidence="7 12" id="KW-0418">Kinase</keyword>
<dbReference type="InterPro" id="IPR003594">
    <property type="entry name" value="HATPase_dom"/>
</dbReference>
<comment type="caution">
    <text evidence="12">The sequence shown here is derived from an EMBL/GenBank/DDBJ whole genome shotgun (WGS) entry which is preliminary data.</text>
</comment>
<comment type="subcellular location">
    <subcellularLocation>
        <location evidence="2">Membrane</location>
    </subcellularLocation>
</comment>
<dbReference type="EC" id="2.7.13.3" evidence="3"/>
<evidence type="ECO:0000256" key="9">
    <source>
        <dbReference type="ARBA" id="ARBA00023136"/>
    </source>
</evidence>
<dbReference type="RefSeq" id="WP_235177976.1">
    <property type="nucleotide sequence ID" value="NZ_JAKFFV010000007.1"/>
</dbReference>
<comment type="catalytic activity">
    <reaction evidence="1">
        <text>ATP + protein L-histidine = ADP + protein N-phospho-L-histidine.</text>
        <dbReference type="EC" id="2.7.13.3"/>
    </reaction>
</comment>
<evidence type="ECO:0000256" key="7">
    <source>
        <dbReference type="ARBA" id="ARBA00022777"/>
    </source>
</evidence>
<dbReference type="Gene3D" id="6.10.340.10">
    <property type="match status" value="1"/>
</dbReference>
<dbReference type="Proteomes" id="UP001139411">
    <property type="component" value="Unassembled WGS sequence"/>
</dbReference>
<dbReference type="InterPro" id="IPR036890">
    <property type="entry name" value="HATPase_C_sf"/>
</dbReference>
<dbReference type="InterPro" id="IPR036097">
    <property type="entry name" value="HisK_dim/P_sf"/>
</dbReference>
<dbReference type="CDD" id="cd00082">
    <property type="entry name" value="HisKA"/>
    <property type="match status" value="1"/>
</dbReference>
<evidence type="ECO:0000256" key="4">
    <source>
        <dbReference type="ARBA" id="ARBA00022553"/>
    </source>
</evidence>
<evidence type="ECO:0000256" key="1">
    <source>
        <dbReference type="ARBA" id="ARBA00000085"/>
    </source>
</evidence>
<protein>
    <recommendedName>
        <fullName evidence="3">histidine kinase</fullName>
        <ecNumber evidence="3">2.7.13.3</ecNumber>
    </recommendedName>
</protein>
<dbReference type="Gene3D" id="3.30.565.10">
    <property type="entry name" value="Histidine kinase-like ATPase, C-terminal domain"/>
    <property type="match status" value="1"/>
</dbReference>
<evidence type="ECO:0000256" key="3">
    <source>
        <dbReference type="ARBA" id="ARBA00012438"/>
    </source>
</evidence>
<dbReference type="GO" id="GO:0005886">
    <property type="term" value="C:plasma membrane"/>
    <property type="evidence" value="ECO:0007669"/>
    <property type="project" value="TreeGrafter"/>
</dbReference>
<dbReference type="SMART" id="SM00388">
    <property type="entry name" value="HisKA"/>
    <property type="match status" value="1"/>
</dbReference>
<feature type="transmembrane region" description="Helical" evidence="10">
    <location>
        <begin position="12"/>
        <end position="30"/>
    </location>
</feature>
<evidence type="ECO:0000256" key="10">
    <source>
        <dbReference type="SAM" id="Phobius"/>
    </source>
</evidence>
<dbReference type="InterPro" id="IPR050428">
    <property type="entry name" value="TCS_sensor_his_kinase"/>
</dbReference>
<evidence type="ECO:0000256" key="8">
    <source>
        <dbReference type="ARBA" id="ARBA00022989"/>
    </source>
</evidence>
<evidence type="ECO:0000256" key="5">
    <source>
        <dbReference type="ARBA" id="ARBA00022679"/>
    </source>
</evidence>
<dbReference type="Pfam" id="PF00512">
    <property type="entry name" value="HisKA"/>
    <property type="match status" value="1"/>
</dbReference>
<keyword evidence="5" id="KW-0808">Transferase</keyword>
<evidence type="ECO:0000256" key="6">
    <source>
        <dbReference type="ARBA" id="ARBA00022692"/>
    </source>
</evidence>
<accession>A0A9X1TUI1</accession>
<evidence type="ECO:0000313" key="12">
    <source>
        <dbReference type="EMBL" id="MCF2499057.1"/>
    </source>
</evidence>
<dbReference type="InterPro" id="IPR004358">
    <property type="entry name" value="Sig_transdc_His_kin-like_C"/>
</dbReference>
<organism evidence="12 13">
    <name type="scientific">Dyadobacter chenhuakuii</name>
    <dbReference type="NCBI Taxonomy" id="2909339"/>
    <lineage>
        <taxon>Bacteria</taxon>
        <taxon>Pseudomonadati</taxon>
        <taxon>Bacteroidota</taxon>
        <taxon>Cytophagia</taxon>
        <taxon>Cytophagales</taxon>
        <taxon>Spirosomataceae</taxon>
        <taxon>Dyadobacter</taxon>
    </lineage>
</organism>
<dbReference type="SUPFAM" id="SSF47384">
    <property type="entry name" value="Homodimeric domain of signal transducing histidine kinase"/>
    <property type="match status" value="1"/>
</dbReference>
<dbReference type="AlphaFoldDB" id="A0A9X1TUI1"/>
<dbReference type="InterPro" id="IPR003661">
    <property type="entry name" value="HisK_dim/P_dom"/>
</dbReference>
<name>A0A9X1TUI1_9BACT</name>
<dbReference type="PRINTS" id="PR00344">
    <property type="entry name" value="BCTRLSENSOR"/>
</dbReference>
<dbReference type="SMART" id="SM00387">
    <property type="entry name" value="HATPase_c"/>
    <property type="match status" value="1"/>
</dbReference>
<evidence type="ECO:0000259" key="11">
    <source>
        <dbReference type="PROSITE" id="PS50109"/>
    </source>
</evidence>
<gene>
    <name evidence="12" type="ORF">L0661_12115</name>
</gene>
<dbReference type="InterPro" id="IPR005467">
    <property type="entry name" value="His_kinase_dom"/>
</dbReference>
<evidence type="ECO:0000313" key="13">
    <source>
        <dbReference type="Proteomes" id="UP001139411"/>
    </source>
</evidence>
<evidence type="ECO:0000256" key="2">
    <source>
        <dbReference type="ARBA" id="ARBA00004370"/>
    </source>
</evidence>
<dbReference type="PANTHER" id="PTHR45436">
    <property type="entry name" value="SENSOR HISTIDINE KINASE YKOH"/>
    <property type="match status" value="1"/>
</dbReference>
<feature type="transmembrane region" description="Helical" evidence="10">
    <location>
        <begin position="153"/>
        <end position="175"/>
    </location>
</feature>
<keyword evidence="9 10" id="KW-0472">Membrane</keyword>
<dbReference type="PANTHER" id="PTHR45436:SF5">
    <property type="entry name" value="SENSOR HISTIDINE KINASE TRCS"/>
    <property type="match status" value="1"/>
</dbReference>
<keyword evidence="6 10" id="KW-0812">Transmembrane</keyword>
<dbReference type="Pfam" id="PF02518">
    <property type="entry name" value="HATPase_c"/>
    <property type="match status" value="1"/>
</dbReference>
<proteinExistence type="predicted"/>
<dbReference type="PROSITE" id="PS50109">
    <property type="entry name" value="HIS_KIN"/>
    <property type="match status" value="1"/>
</dbReference>
<sequence length="450" mass="51683">MKIQHKLTLNSSLVFGLVFTVASALIYISFKKSAENIFFAELARTANLTASFYLEEDELSTREYQRIEEKFLNASANQEIRLYDKTGKIHYGKADPDTNITIKILKTIRSNSRYNFKVGDAFYYAIYYRDNQGSFSIIIKAHNPTLQAQEWELINILGIALVIGLVVIVAVSYTLSRLAYEPVRHIIGQVKTIDMTRKRHQLTYPDTKDELEDLFKEFNSMLEKVYQSVQIQKNFISHASHELKSPLASIVGNLEVLLHKDRKIIEYKDVNQQVLKDAERLEKILQNLLVLAGLEQSGPMKNSRERMDEILWEVLDQLAKEYPSTRINLQWNLSEDKQELLLFNCVHTQLYIALYNLIENAAKFSDGKPVEITVSERNAKLHLQIRDRGIGISKEDLLHIAEPFFRGQNVSKTSGSGLGMAISKKILDIHHIDMDIRSEREEGTVISLLF</sequence>
<dbReference type="EMBL" id="JAKFFV010000007">
    <property type="protein sequence ID" value="MCF2499057.1"/>
    <property type="molecule type" value="Genomic_DNA"/>
</dbReference>
<feature type="domain" description="Histidine kinase" evidence="11">
    <location>
        <begin position="238"/>
        <end position="450"/>
    </location>
</feature>
<dbReference type="SUPFAM" id="SSF55874">
    <property type="entry name" value="ATPase domain of HSP90 chaperone/DNA topoisomerase II/histidine kinase"/>
    <property type="match status" value="1"/>
</dbReference>
<reference evidence="12" key="1">
    <citation type="submission" date="2022-01" db="EMBL/GenBank/DDBJ databases">
        <title>Novel species in genus Dyadobacter.</title>
        <authorList>
            <person name="Ma C."/>
        </authorList>
    </citation>
    <scope>NUCLEOTIDE SEQUENCE</scope>
    <source>
        <strain evidence="12">CY357</strain>
    </source>
</reference>
<dbReference type="GO" id="GO:0000155">
    <property type="term" value="F:phosphorelay sensor kinase activity"/>
    <property type="evidence" value="ECO:0007669"/>
    <property type="project" value="InterPro"/>
</dbReference>
<keyword evidence="8 10" id="KW-1133">Transmembrane helix</keyword>